<evidence type="ECO:0000313" key="4">
    <source>
        <dbReference type="Proteomes" id="UP000292085"/>
    </source>
</evidence>
<dbReference type="GO" id="GO:0003677">
    <property type="term" value="F:DNA binding"/>
    <property type="evidence" value="ECO:0007669"/>
    <property type="project" value="InterPro"/>
</dbReference>
<evidence type="ECO:0000259" key="1">
    <source>
        <dbReference type="Pfam" id="PF01609"/>
    </source>
</evidence>
<keyword evidence="4" id="KW-1185">Reference proteome</keyword>
<dbReference type="GO" id="GO:0006313">
    <property type="term" value="P:DNA transposition"/>
    <property type="evidence" value="ECO:0007669"/>
    <property type="project" value="InterPro"/>
</dbReference>
<protein>
    <submittedName>
        <fullName evidence="3">IS5 family transposase</fullName>
    </submittedName>
</protein>
<feature type="domain" description="Transposase IS4-like" evidence="1">
    <location>
        <begin position="112"/>
        <end position="260"/>
    </location>
</feature>
<evidence type="ECO:0000259" key="2">
    <source>
        <dbReference type="Pfam" id="PF13340"/>
    </source>
</evidence>
<dbReference type="GO" id="GO:0004803">
    <property type="term" value="F:transposase activity"/>
    <property type="evidence" value="ECO:0007669"/>
    <property type="project" value="InterPro"/>
</dbReference>
<reference evidence="3 4" key="1">
    <citation type="submission" date="2019-02" db="EMBL/GenBank/DDBJ databases">
        <authorList>
            <person name="Li Y."/>
        </authorList>
    </citation>
    <scope>NUCLEOTIDE SEQUENCE [LARGE SCALE GENOMIC DNA]</scope>
    <source>
        <strain evidence="3 4">3-7</strain>
    </source>
</reference>
<dbReference type="NCBIfam" id="NF033580">
    <property type="entry name" value="transpos_IS5_3"/>
    <property type="match status" value="1"/>
</dbReference>
<dbReference type="OrthoDB" id="9798237at2"/>
<organism evidence="3 4">
    <name type="scientific">Sphingomonas populi</name>
    <dbReference type="NCBI Taxonomy" id="2484750"/>
    <lineage>
        <taxon>Bacteria</taxon>
        <taxon>Pseudomonadati</taxon>
        <taxon>Pseudomonadota</taxon>
        <taxon>Alphaproteobacteria</taxon>
        <taxon>Sphingomonadales</taxon>
        <taxon>Sphingomonadaceae</taxon>
        <taxon>Sphingomonas</taxon>
    </lineage>
</organism>
<evidence type="ECO:0000313" key="3">
    <source>
        <dbReference type="EMBL" id="RZF58046.1"/>
    </source>
</evidence>
<dbReference type="AlphaFoldDB" id="A0A4Q6XPJ2"/>
<dbReference type="Pfam" id="PF13340">
    <property type="entry name" value="DUF4096"/>
    <property type="match status" value="1"/>
</dbReference>
<sequence length="275" mass="31117">MGWTETARREHDRSGLRYASDCTDEEWAVIRPLLRRTSRVGRPRKHKARTLWDAIQYIAATGCQWAQLPKDFPPFTTVQYHFYRMRDNGLLDAVNAVLVAWVRVSEGRTMTPTAGVIDSQSVKTTEAGGPRGYDAGKKIKGRKRHIVTDTLGNMLEGVVHGADVQDRDGAPGLIERSCDAYPTLTRLFADGGYAGQKLEGAVAHIERLTIEIIRRSDLTGFVVLPRRWVVERTLAWLNRCRRLAKDWEASIASSEAWMVVSSIRRMTRRIAKLQL</sequence>
<name>A0A4Q6XPJ2_9SPHN</name>
<dbReference type="RefSeq" id="WP_130160648.1">
    <property type="nucleotide sequence ID" value="NZ_SGIS01000160.1"/>
</dbReference>
<comment type="caution">
    <text evidence="3">The sequence shown here is derived from an EMBL/GenBank/DDBJ whole genome shotgun (WGS) entry which is preliminary data.</text>
</comment>
<dbReference type="PANTHER" id="PTHR30007:SF0">
    <property type="entry name" value="TRANSPOSASE"/>
    <property type="match status" value="1"/>
</dbReference>
<gene>
    <name evidence="3" type="ORF">EWE75_24710</name>
</gene>
<dbReference type="EMBL" id="SGIS01000160">
    <property type="protein sequence ID" value="RZF58046.1"/>
    <property type="molecule type" value="Genomic_DNA"/>
</dbReference>
<dbReference type="Pfam" id="PF01609">
    <property type="entry name" value="DDE_Tnp_1"/>
    <property type="match status" value="1"/>
</dbReference>
<dbReference type="InterPro" id="IPR002559">
    <property type="entry name" value="Transposase_11"/>
</dbReference>
<dbReference type="Proteomes" id="UP000292085">
    <property type="component" value="Unassembled WGS sequence"/>
</dbReference>
<dbReference type="PANTHER" id="PTHR30007">
    <property type="entry name" value="PHP DOMAIN PROTEIN"/>
    <property type="match status" value="1"/>
</dbReference>
<accession>A0A4Q6XPJ2</accession>
<dbReference type="InterPro" id="IPR025161">
    <property type="entry name" value="IS402-like_dom"/>
</dbReference>
<proteinExistence type="predicted"/>
<feature type="domain" description="Insertion element IS402-like" evidence="2">
    <location>
        <begin position="23"/>
        <end position="94"/>
    </location>
</feature>